<keyword evidence="7" id="KW-1133">Transmembrane helix</keyword>
<dbReference type="InterPro" id="IPR002659">
    <property type="entry name" value="Glyco_trans_31"/>
</dbReference>
<protein>
    <recommendedName>
        <fullName evidence="10">Hexosyltransferase</fullName>
        <ecNumber evidence="10">2.4.1.-</ecNumber>
    </recommendedName>
</protein>
<evidence type="ECO:0000256" key="1">
    <source>
        <dbReference type="ARBA" id="ARBA00004323"/>
    </source>
</evidence>
<dbReference type="Pfam" id="PF01762">
    <property type="entry name" value="Galactosyl_T"/>
    <property type="match status" value="1"/>
</dbReference>
<evidence type="ECO:0000256" key="3">
    <source>
        <dbReference type="ARBA" id="ARBA00022676"/>
    </source>
</evidence>
<comment type="caution">
    <text evidence="11">The sequence shown here is derived from an EMBL/GenBank/DDBJ whole genome shotgun (WGS) entry which is preliminary data.</text>
</comment>
<evidence type="ECO:0000256" key="9">
    <source>
        <dbReference type="ARBA" id="ARBA00023136"/>
    </source>
</evidence>
<name>A0AAN8IZZ4_TRICO</name>
<sequence>MDVFQLANYLERSLLPLRVLCYTQNDLLSVKPLRSDPSECVRHYFPNRLPDPSCTLSEEQKILIRPKLPELPRRILFIRTAPGSIDYRSFIRDTWKTQVDPYAPVVFVSAVGTNSGTLKAEAEQFGDILQFDFADSYHNLSLKMMAIYGFVLNEMPSVHDIIVTNDDTIVNATALAELLLTRKTDSWMLGKVTRGYPRLFMPWLPWHVPGDMYSQLCYPRFIQGSSFILSRKAARVLLDNICKTPFVQLDDILMGIIASCTRLKLLNHDGFDKHTASNFVVYHYQYYRHTPQQLRQVWSSIPHLH</sequence>
<dbReference type="EC" id="2.4.1.-" evidence="10"/>
<evidence type="ECO:0000256" key="10">
    <source>
        <dbReference type="RuleBase" id="RU363063"/>
    </source>
</evidence>
<evidence type="ECO:0000313" key="11">
    <source>
        <dbReference type="EMBL" id="KAK5971164.1"/>
    </source>
</evidence>
<dbReference type="Proteomes" id="UP001331761">
    <property type="component" value="Unassembled WGS sequence"/>
</dbReference>
<dbReference type="AlphaFoldDB" id="A0AAN8IZZ4"/>
<comment type="similarity">
    <text evidence="2 10">Belongs to the glycosyltransferase 31 family.</text>
</comment>
<keyword evidence="3 10" id="KW-0328">Glycosyltransferase</keyword>
<evidence type="ECO:0000256" key="5">
    <source>
        <dbReference type="ARBA" id="ARBA00022692"/>
    </source>
</evidence>
<accession>A0AAN8IZZ4</accession>
<organism evidence="11 12">
    <name type="scientific">Trichostrongylus colubriformis</name>
    <name type="common">Black scour worm</name>
    <dbReference type="NCBI Taxonomy" id="6319"/>
    <lineage>
        <taxon>Eukaryota</taxon>
        <taxon>Metazoa</taxon>
        <taxon>Ecdysozoa</taxon>
        <taxon>Nematoda</taxon>
        <taxon>Chromadorea</taxon>
        <taxon>Rhabditida</taxon>
        <taxon>Rhabditina</taxon>
        <taxon>Rhabditomorpha</taxon>
        <taxon>Strongyloidea</taxon>
        <taxon>Trichostrongylidae</taxon>
        <taxon>Trichostrongylus</taxon>
    </lineage>
</organism>
<keyword evidence="9" id="KW-0472">Membrane</keyword>
<evidence type="ECO:0000256" key="6">
    <source>
        <dbReference type="ARBA" id="ARBA00022968"/>
    </source>
</evidence>
<dbReference type="Gene3D" id="3.90.550.50">
    <property type="match status" value="1"/>
</dbReference>
<comment type="subcellular location">
    <subcellularLocation>
        <location evidence="1 10">Golgi apparatus membrane</location>
        <topology evidence="1 10">Single-pass type II membrane protein</topology>
    </subcellularLocation>
</comment>
<dbReference type="EMBL" id="WIXE01018150">
    <property type="protein sequence ID" value="KAK5971164.1"/>
    <property type="molecule type" value="Genomic_DNA"/>
</dbReference>
<keyword evidence="6" id="KW-0735">Signal-anchor</keyword>
<keyword evidence="4" id="KW-0808">Transferase</keyword>
<keyword evidence="5" id="KW-0812">Transmembrane</keyword>
<evidence type="ECO:0000256" key="7">
    <source>
        <dbReference type="ARBA" id="ARBA00022989"/>
    </source>
</evidence>
<dbReference type="GO" id="GO:0016758">
    <property type="term" value="F:hexosyltransferase activity"/>
    <property type="evidence" value="ECO:0007669"/>
    <property type="project" value="InterPro"/>
</dbReference>
<evidence type="ECO:0000256" key="4">
    <source>
        <dbReference type="ARBA" id="ARBA00022679"/>
    </source>
</evidence>
<evidence type="ECO:0000256" key="2">
    <source>
        <dbReference type="ARBA" id="ARBA00008661"/>
    </source>
</evidence>
<proteinExistence type="inferred from homology"/>
<reference evidence="11 12" key="1">
    <citation type="submission" date="2019-10" db="EMBL/GenBank/DDBJ databases">
        <title>Assembly and Annotation for the nematode Trichostrongylus colubriformis.</title>
        <authorList>
            <person name="Martin J."/>
        </authorList>
    </citation>
    <scope>NUCLEOTIDE SEQUENCE [LARGE SCALE GENOMIC DNA]</scope>
    <source>
        <strain evidence="11">G859</strain>
        <tissue evidence="11">Whole worm</tissue>
    </source>
</reference>
<keyword evidence="8 10" id="KW-0333">Golgi apparatus</keyword>
<evidence type="ECO:0000313" key="12">
    <source>
        <dbReference type="Proteomes" id="UP001331761"/>
    </source>
</evidence>
<keyword evidence="12" id="KW-1185">Reference proteome</keyword>
<dbReference type="GO" id="GO:0006493">
    <property type="term" value="P:protein O-linked glycosylation"/>
    <property type="evidence" value="ECO:0007669"/>
    <property type="project" value="TreeGrafter"/>
</dbReference>
<dbReference type="PANTHER" id="PTHR11214">
    <property type="entry name" value="BETA-1,3-N-ACETYLGLUCOSAMINYLTRANSFERASE"/>
    <property type="match status" value="1"/>
</dbReference>
<dbReference type="GO" id="GO:0000139">
    <property type="term" value="C:Golgi membrane"/>
    <property type="evidence" value="ECO:0007669"/>
    <property type="project" value="UniProtKB-SubCell"/>
</dbReference>
<evidence type="ECO:0000256" key="8">
    <source>
        <dbReference type="ARBA" id="ARBA00023034"/>
    </source>
</evidence>
<dbReference type="PANTHER" id="PTHR11214:SF378">
    <property type="entry name" value="BETA-1,3-GALACTOSYLTRANSFERASE 4"/>
    <property type="match status" value="1"/>
</dbReference>
<gene>
    <name evidence="11" type="ORF">GCK32_006712</name>
</gene>